<comment type="caution">
    <text evidence="1">The sequence shown here is derived from an EMBL/GenBank/DDBJ whole genome shotgun (WGS) entry which is preliminary data.</text>
</comment>
<accession>A0A8S3CJS8</accession>
<evidence type="ECO:0000313" key="2">
    <source>
        <dbReference type="Proteomes" id="UP000676336"/>
    </source>
</evidence>
<feature type="non-terminal residue" evidence="1">
    <location>
        <position position="1"/>
    </location>
</feature>
<dbReference type="SMART" id="SM00367">
    <property type="entry name" value="LRR_CC"/>
    <property type="match status" value="1"/>
</dbReference>
<dbReference type="Proteomes" id="UP000676336">
    <property type="component" value="Unassembled WGS sequence"/>
</dbReference>
<evidence type="ECO:0000313" key="1">
    <source>
        <dbReference type="EMBL" id="CAF4928064.1"/>
    </source>
</evidence>
<sequence length="44" mass="4760">SLTDDGLMGLAQYCLLLETLIIANCTSLTDNTLIALGKHCHQLK</sequence>
<dbReference type="InterPro" id="IPR032675">
    <property type="entry name" value="LRR_dom_sf"/>
</dbReference>
<evidence type="ECO:0008006" key="3">
    <source>
        <dbReference type="Google" id="ProtNLM"/>
    </source>
</evidence>
<dbReference type="AlphaFoldDB" id="A0A8S3CJS8"/>
<dbReference type="Gene3D" id="3.80.10.10">
    <property type="entry name" value="Ribonuclease Inhibitor"/>
    <property type="match status" value="1"/>
</dbReference>
<dbReference type="InterPro" id="IPR006553">
    <property type="entry name" value="Leu-rich_rpt_Cys-con_subtyp"/>
</dbReference>
<gene>
    <name evidence="1" type="ORF">SMN809_LOCUS53048</name>
</gene>
<name>A0A8S3CJS8_9BILA</name>
<organism evidence="1 2">
    <name type="scientific">Rotaria magnacalcarata</name>
    <dbReference type="NCBI Taxonomy" id="392030"/>
    <lineage>
        <taxon>Eukaryota</taxon>
        <taxon>Metazoa</taxon>
        <taxon>Spiralia</taxon>
        <taxon>Gnathifera</taxon>
        <taxon>Rotifera</taxon>
        <taxon>Eurotatoria</taxon>
        <taxon>Bdelloidea</taxon>
        <taxon>Philodinida</taxon>
        <taxon>Philodinidae</taxon>
        <taxon>Rotaria</taxon>
    </lineage>
</organism>
<protein>
    <recommendedName>
        <fullName evidence="3">F-box and leucine-rich repeat protein 2/20</fullName>
    </recommendedName>
</protein>
<dbReference type="EMBL" id="CAJOBI010181483">
    <property type="protein sequence ID" value="CAF4928064.1"/>
    <property type="molecule type" value="Genomic_DNA"/>
</dbReference>
<reference evidence="1" key="1">
    <citation type="submission" date="2021-02" db="EMBL/GenBank/DDBJ databases">
        <authorList>
            <person name="Nowell W R."/>
        </authorList>
    </citation>
    <scope>NUCLEOTIDE SEQUENCE</scope>
</reference>
<proteinExistence type="predicted"/>
<dbReference type="SUPFAM" id="SSF52047">
    <property type="entry name" value="RNI-like"/>
    <property type="match status" value="1"/>
</dbReference>